<organism evidence="6 7">
    <name type="scientific">Kineosporia mesophila</name>
    <dbReference type="NCBI Taxonomy" id="566012"/>
    <lineage>
        <taxon>Bacteria</taxon>
        <taxon>Bacillati</taxon>
        <taxon>Actinomycetota</taxon>
        <taxon>Actinomycetes</taxon>
        <taxon>Kineosporiales</taxon>
        <taxon>Kineosporiaceae</taxon>
        <taxon>Kineosporia</taxon>
    </lineage>
</organism>
<keyword evidence="7" id="KW-1185">Reference proteome</keyword>
<evidence type="ECO:0000259" key="5">
    <source>
        <dbReference type="PROSITE" id="PS51764"/>
    </source>
</evidence>
<keyword evidence="2 3" id="KW-0326">Glycosidase</keyword>
<evidence type="ECO:0000256" key="3">
    <source>
        <dbReference type="PROSITE-ProRule" id="PRU01100"/>
    </source>
</evidence>
<dbReference type="InterPro" id="IPR017853">
    <property type="entry name" value="GH"/>
</dbReference>
<evidence type="ECO:0000313" key="7">
    <source>
        <dbReference type="Proteomes" id="UP001501074"/>
    </source>
</evidence>
<evidence type="ECO:0000256" key="2">
    <source>
        <dbReference type="ARBA" id="ARBA00023295"/>
    </source>
</evidence>
<keyword evidence="4" id="KW-0472">Membrane</keyword>
<protein>
    <recommendedName>
        <fullName evidence="5">GH26 domain-containing protein</fullName>
    </recommendedName>
</protein>
<keyword evidence="4" id="KW-0812">Transmembrane</keyword>
<reference evidence="7" key="1">
    <citation type="journal article" date="2019" name="Int. J. Syst. Evol. Microbiol.">
        <title>The Global Catalogue of Microorganisms (GCM) 10K type strain sequencing project: providing services to taxonomists for standard genome sequencing and annotation.</title>
        <authorList>
            <consortium name="The Broad Institute Genomics Platform"/>
            <consortium name="The Broad Institute Genome Sequencing Center for Infectious Disease"/>
            <person name="Wu L."/>
            <person name="Ma J."/>
        </authorList>
    </citation>
    <scope>NUCLEOTIDE SEQUENCE [LARGE SCALE GENOMIC DNA]</scope>
    <source>
        <strain evidence="7">JCM 16902</strain>
    </source>
</reference>
<feature type="active site" description="Nucleophile" evidence="3">
    <location>
        <position position="287"/>
    </location>
</feature>
<dbReference type="SUPFAM" id="SSF51445">
    <property type="entry name" value="(Trans)glycosidases"/>
    <property type="match status" value="1"/>
</dbReference>
<proteinExistence type="inferred from homology"/>
<dbReference type="Pfam" id="PF02156">
    <property type="entry name" value="Glyco_hydro_26"/>
    <property type="match status" value="1"/>
</dbReference>
<evidence type="ECO:0000256" key="1">
    <source>
        <dbReference type="ARBA" id="ARBA00022801"/>
    </source>
</evidence>
<feature type="domain" description="GH26" evidence="5">
    <location>
        <begin position="20"/>
        <end position="350"/>
    </location>
</feature>
<feature type="active site" description="Proton donor" evidence="3">
    <location>
        <position position="162"/>
    </location>
</feature>
<comment type="similarity">
    <text evidence="3">Belongs to the glycosyl hydrolase 26 family.</text>
</comment>
<dbReference type="EMBL" id="BAAAZO010000011">
    <property type="protein sequence ID" value="GAA3632057.1"/>
    <property type="molecule type" value="Genomic_DNA"/>
</dbReference>
<keyword evidence="4" id="KW-1133">Transmembrane helix</keyword>
<comment type="caution">
    <text evidence="6">The sequence shown here is derived from an EMBL/GenBank/DDBJ whole genome shotgun (WGS) entry which is preliminary data.</text>
</comment>
<feature type="transmembrane region" description="Helical" evidence="4">
    <location>
        <begin position="12"/>
        <end position="34"/>
    </location>
</feature>
<name>A0ABP7AGY9_9ACTN</name>
<dbReference type="PROSITE" id="PS51764">
    <property type="entry name" value="GH26"/>
    <property type="match status" value="1"/>
</dbReference>
<keyword evidence="1 3" id="KW-0378">Hydrolase</keyword>
<sequence length="354" mass="40469">MLELLRRHGRRLALVAGVLTLTAAVVAGTGYWLWQRDPVGDQATSGAFPERTVPQLRNGVFVGTSKEDADAFQQWLGGDVDLVVDFSTRETWEDISDPDYMLQTWKGSGYRPVYSVALLPTGDSSATVQRGATGEYDEHYRELAQNLVKAGQPRAVLRLGWEFNLESSRWATPDQDAFIAYWKQIVDTMRSVEGQHFEFDWNPNNGKNKFDAVKYYPGNDYVDYIGVDAYDVSYAWRTYPYPGDCDSDCRLERQRRSWERAIYGGKRGLEFWSDFARHRGKPMSLPEWGLWERQDGHGGGLDVWYLQKMGEFIADPDNGVAYQAYFEFNGDDGPHKLMTTYQDAKETFRGLFAD</sequence>
<evidence type="ECO:0000256" key="4">
    <source>
        <dbReference type="SAM" id="Phobius"/>
    </source>
</evidence>
<dbReference type="Gene3D" id="3.20.20.80">
    <property type="entry name" value="Glycosidases"/>
    <property type="match status" value="1"/>
</dbReference>
<dbReference type="InterPro" id="IPR022790">
    <property type="entry name" value="GH26_dom"/>
</dbReference>
<gene>
    <name evidence="6" type="ORF">GCM10022223_57720</name>
</gene>
<accession>A0ABP7AGY9</accession>
<evidence type="ECO:0000313" key="6">
    <source>
        <dbReference type="EMBL" id="GAA3632057.1"/>
    </source>
</evidence>
<dbReference type="Proteomes" id="UP001501074">
    <property type="component" value="Unassembled WGS sequence"/>
</dbReference>